<dbReference type="EMBL" id="JACHJU010000001">
    <property type="protein sequence ID" value="MBB4936290.1"/>
    <property type="molecule type" value="Genomic_DNA"/>
</dbReference>
<evidence type="ECO:0000313" key="2">
    <source>
        <dbReference type="Proteomes" id="UP000534286"/>
    </source>
</evidence>
<keyword evidence="2" id="KW-1185">Reference proteome</keyword>
<dbReference type="Proteomes" id="UP000534286">
    <property type="component" value="Unassembled WGS sequence"/>
</dbReference>
<accession>A0A7W7RQG0</accession>
<comment type="caution">
    <text evidence="1">The sequence shown here is derived from an EMBL/GenBank/DDBJ whole genome shotgun (WGS) entry which is preliminary data.</text>
</comment>
<dbReference type="AlphaFoldDB" id="A0A7W7RQG0"/>
<proteinExistence type="predicted"/>
<organism evidence="1 2">
    <name type="scientific">Streptosporangium album</name>
    <dbReference type="NCBI Taxonomy" id="47479"/>
    <lineage>
        <taxon>Bacteria</taxon>
        <taxon>Bacillati</taxon>
        <taxon>Actinomycetota</taxon>
        <taxon>Actinomycetes</taxon>
        <taxon>Streptosporangiales</taxon>
        <taxon>Streptosporangiaceae</taxon>
        <taxon>Streptosporangium</taxon>
    </lineage>
</organism>
<sequence>MLLSPHVARVTPQSTGRLVRLVLDNLAAAVEGRPVAGVLNGVEPVVRRRLQTGPV</sequence>
<protein>
    <submittedName>
        <fullName evidence="1">Phosphoglycerate dehydrogenase-like enzyme</fullName>
    </submittedName>
</protein>
<name>A0A7W7RQG0_9ACTN</name>
<reference evidence="1 2" key="1">
    <citation type="submission" date="2020-08" db="EMBL/GenBank/DDBJ databases">
        <title>Sequencing the genomes of 1000 actinobacteria strains.</title>
        <authorList>
            <person name="Klenk H.-P."/>
        </authorList>
    </citation>
    <scope>NUCLEOTIDE SEQUENCE [LARGE SCALE GENOMIC DNA]</scope>
    <source>
        <strain evidence="1 2">DSM 43023</strain>
    </source>
</reference>
<gene>
    <name evidence="1" type="ORF">FHR32_000595</name>
</gene>
<evidence type="ECO:0000313" key="1">
    <source>
        <dbReference type="EMBL" id="MBB4936290.1"/>
    </source>
</evidence>
<dbReference type="RefSeq" id="WP_246465927.1">
    <property type="nucleotide sequence ID" value="NZ_BAABEK010000043.1"/>
</dbReference>